<accession>A0A6A6J093</accession>
<feature type="transmembrane region" description="Helical" evidence="7">
    <location>
        <begin position="199"/>
        <end position="220"/>
    </location>
</feature>
<dbReference type="FunFam" id="1.20.1250.20:FF:000082">
    <property type="entry name" value="MFS multidrug transporter, putative"/>
    <property type="match status" value="1"/>
</dbReference>
<feature type="region of interest" description="Disordered" evidence="6">
    <location>
        <begin position="345"/>
        <end position="372"/>
    </location>
</feature>
<dbReference type="InterPro" id="IPR020846">
    <property type="entry name" value="MFS_dom"/>
</dbReference>
<dbReference type="OrthoDB" id="5296287at2759"/>
<sequence>MEGSDVSEKAAEAPMGSGPDDNIVDWNGPNDLENPRNWKASKRYLHAILLSMITLNVNLASTMFAPGAPLLMRDLNNTSETIGTLTVSIYVLGFALGPLVLSPLSEMYGRLIIYQSTNFIFLAFMLGCALSKDITEFLIFRFISGCAGSAPLTIGGGTLADLFPQEERGKMMGLFALGPLLGPVIGPIAGGFIAEDIGWRWTFWVLLIISGVVNVVAIVFMRETYAPVILARKTTRLQKETKNPALRSKLDTGMRTHHLLAQSVLRPLKLLLFSPIVLLLSLYVAFAFGLVFLLFTTFPLVFSEQYDFGAGVIGLSYLGMGVGFFLGLIVFATFSDKILKAKAAKNERPEAPSTPSQGDEESKPEEENASAPPKYKPELRLFLMACLAPVLPFGFFWYGWSAEEKVHWIVPILATGLIGIGQLFIMMPVQTYLIDVFGDRAAASALAANTLLRSLFGSFLPLAGPHLYDALGLGWGNSLLGFIGLAFMPVPYLFYHYGETIRTKHPVHL</sequence>
<evidence type="ECO:0000256" key="3">
    <source>
        <dbReference type="ARBA" id="ARBA00022692"/>
    </source>
</evidence>
<feature type="domain" description="Major facilitator superfamily (MFS) profile" evidence="8">
    <location>
        <begin position="44"/>
        <end position="501"/>
    </location>
</feature>
<dbReference type="PANTHER" id="PTHR23502:SF68">
    <property type="entry name" value="MULTIDRUG TRANSPORTER, PUTATIVE (AFU_ORTHOLOGUE AFUA_3G01120)-RELATED"/>
    <property type="match status" value="1"/>
</dbReference>
<dbReference type="PROSITE" id="PS50850">
    <property type="entry name" value="MFS"/>
    <property type="match status" value="1"/>
</dbReference>
<keyword evidence="10" id="KW-1185">Reference proteome</keyword>
<feature type="transmembrane region" description="Helical" evidence="7">
    <location>
        <begin position="315"/>
        <end position="335"/>
    </location>
</feature>
<feature type="transmembrane region" description="Helical" evidence="7">
    <location>
        <begin position="111"/>
        <end position="132"/>
    </location>
</feature>
<feature type="region of interest" description="Disordered" evidence="6">
    <location>
        <begin position="1"/>
        <end position="24"/>
    </location>
</feature>
<dbReference type="Proteomes" id="UP000800094">
    <property type="component" value="Unassembled WGS sequence"/>
</dbReference>
<dbReference type="Pfam" id="PF07690">
    <property type="entry name" value="MFS_1"/>
    <property type="match status" value="1"/>
</dbReference>
<organism evidence="9 10">
    <name type="scientific">Trematosphaeria pertusa</name>
    <dbReference type="NCBI Taxonomy" id="390896"/>
    <lineage>
        <taxon>Eukaryota</taxon>
        <taxon>Fungi</taxon>
        <taxon>Dikarya</taxon>
        <taxon>Ascomycota</taxon>
        <taxon>Pezizomycotina</taxon>
        <taxon>Dothideomycetes</taxon>
        <taxon>Pleosporomycetidae</taxon>
        <taxon>Pleosporales</taxon>
        <taxon>Massarineae</taxon>
        <taxon>Trematosphaeriaceae</taxon>
        <taxon>Trematosphaeria</taxon>
    </lineage>
</organism>
<feature type="transmembrane region" description="Helical" evidence="7">
    <location>
        <begin position="172"/>
        <end position="193"/>
    </location>
</feature>
<feature type="transmembrane region" description="Helical" evidence="7">
    <location>
        <begin position="406"/>
        <end position="429"/>
    </location>
</feature>
<feature type="transmembrane region" description="Helical" evidence="7">
    <location>
        <begin position="85"/>
        <end position="104"/>
    </location>
</feature>
<keyword evidence="4 7" id="KW-1133">Transmembrane helix</keyword>
<dbReference type="InterPro" id="IPR011701">
    <property type="entry name" value="MFS"/>
</dbReference>
<keyword evidence="3 7" id="KW-0812">Transmembrane</keyword>
<evidence type="ECO:0000256" key="1">
    <source>
        <dbReference type="ARBA" id="ARBA00004141"/>
    </source>
</evidence>
<comment type="subcellular location">
    <subcellularLocation>
        <location evidence="1">Membrane</location>
        <topology evidence="1">Multi-pass membrane protein</topology>
    </subcellularLocation>
</comment>
<evidence type="ECO:0000256" key="6">
    <source>
        <dbReference type="SAM" id="MobiDB-lite"/>
    </source>
</evidence>
<dbReference type="Gene3D" id="1.20.1250.20">
    <property type="entry name" value="MFS general substrate transporter like domains"/>
    <property type="match status" value="1"/>
</dbReference>
<evidence type="ECO:0000256" key="2">
    <source>
        <dbReference type="ARBA" id="ARBA00008335"/>
    </source>
</evidence>
<feature type="transmembrane region" description="Helical" evidence="7">
    <location>
        <begin position="381"/>
        <end position="400"/>
    </location>
</feature>
<gene>
    <name evidence="9" type="ORF">BU26DRAFT_14551</name>
</gene>
<evidence type="ECO:0000256" key="5">
    <source>
        <dbReference type="ARBA" id="ARBA00023136"/>
    </source>
</evidence>
<feature type="transmembrane region" description="Helical" evidence="7">
    <location>
        <begin position="475"/>
        <end position="495"/>
    </location>
</feature>
<feature type="compositionally biased region" description="Basic and acidic residues" evidence="6">
    <location>
        <begin position="1"/>
        <end position="11"/>
    </location>
</feature>
<proteinExistence type="inferred from homology"/>
<evidence type="ECO:0000256" key="4">
    <source>
        <dbReference type="ARBA" id="ARBA00022989"/>
    </source>
</evidence>
<dbReference type="CDD" id="cd17323">
    <property type="entry name" value="MFS_Tpo1_MDR_like"/>
    <property type="match status" value="1"/>
</dbReference>
<name>A0A6A6J093_9PLEO</name>
<evidence type="ECO:0000313" key="9">
    <source>
        <dbReference type="EMBL" id="KAF2256119.1"/>
    </source>
</evidence>
<feature type="transmembrane region" description="Helical" evidence="7">
    <location>
        <begin position="441"/>
        <end position="463"/>
    </location>
</feature>
<comment type="similarity">
    <text evidence="2">Belongs to the major facilitator superfamily.</text>
</comment>
<dbReference type="SUPFAM" id="SSF103473">
    <property type="entry name" value="MFS general substrate transporter"/>
    <property type="match status" value="1"/>
</dbReference>
<dbReference type="GO" id="GO:0022857">
    <property type="term" value="F:transmembrane transporter activity"/>
    <property type="evidence" value="ECO:0007669"/>
    <property type="project" value="InterPro"/>
</dbReference>
<evidence type="ECO:0000256" key="7">
    <source>
        <dbReference type="SAM" id="Phobius"/>
    </source>
</evidence>
<feature type="transmembrane region" description="Helical" evidence="7">
    <location>
        <begin position="138"/>
        <end position="160"/>
    </location>
</feature>
<reference evidence="9" key="1">
    <citation type="journal article" date="2020" name="Stud. Mycol.">
        <title>101 Dothideomycetes genomes: a test case for predicting lifestyles and emergence of pathogens.</title>
        <authorList>
            <person name="Haridas S."/>
            <person name="Albert R."/>
            <person name="Binder M."/>
            <person name="Bloem J."/>
            <person name="Labutti K."/>
            <person name="Salamov A."/>
            <person name="Andreopoulos B."/>
            <person name="Baker S."/>
            <person name="Barry K."/>
            <person name="Bills G."/>
            <person name="Bluhm B."/>
            <person name="Cannon C."/>
            <person name="Castanera R."/>
            <person name="Culley D."/>
            <person name="Daum C."/>
            <person name="Ezra D."/>
            <person name="Gonzalez J."/>
            <person name="Henrissat B."/>
            <person name="Kuo A."/>
            <person name="Liang C."/>
            <person name="Lipzen A."/>
            <person name="Lutzoni F."/>
            <person name="Magnuson J."/>
            <person name="Mondo S."/>
            <person name="Nolan M."/>
            <person name="Ohm R."/>
            <person name="Pangilinan J."/>
            <person name="Park H.-J."/>
            <person name="Ramirez L."/>
            <person name="Alfaro M."/>
            <person name="Sun H."/>
            <person name="Tritt A."/>
            <person name="Yoshinaga Y."/>
            <person name="Zwiers L.-H."/>
            <person name="Turgeon B."/>
            <person name="Goodwin S."/>
            <person name="Spatafora J."/>
            <person name="Crous P."/>
            <person name="Grigoriev I."/>
        </authorList>
    </citation>
    <scope>NUCLEOTIDE SEQUENCE</scope>
    <source>
        <strain evidence="9">CBS 122368</strain>
    </source>
</reference>
<dbReference type="EMBL" id="ML987189">
    <property type="protein sequence ID" value="KAF2256119.1"/>
    <property type="molecule type" value="Genomic_DNA"/>
</dbReference>
<keyword evidence="5 7" id="KW-0472">Membrane</keyword>
<protein>
    <submittedName>
        <fullName evidence="9">MFS general substrate transporter</fullName>
    </submittedName>
</protein>
<dbReference type="GeneID" id="54573224"/>
<dbReference type="PANTHER" id="PTHR23502">
    <property type="entry name" value="MAJOR FACILITATOR SUPERFAMILY"/>
    <property type="match status" value="1"/>
</dbReference>
<dbReference type="GO" id="GO:0016020">
    <property type="term" value="C:membrane"/>
    <property type="evidence" value="ECO:0007669"/>
    <property type="project" value="UniProtKB-SubCell"/>
</dbReference>
<evidence type="ECO:0000313" key="10">
    <source>
        <dbReference type="Proteomes" id="UP000800094"/>
    </source>
</evidence>
<feature type="transmembrane region" description="Helical" evidence="7">
    <location>
        <begin position="44"/>
        <end position="65"/>
    </location>
</feature>
<evidence type="ECO:0000259" key="8">
    <source>
        <dbReference type="PROSITE" id="PS50850"/>
    </source>
</evidence>
<feature type="compositionally biased region" description="Acidic residues" evidence="6">
    <location>
        <begin position="358"/>
        <end position="368"/>
    </location>
</feature>
<dbReference type="AlphaFoldDB" id="A0A6A6J093"/>
<dbReference type="RefSeq" id="XP_033691123.1">
    <property type="nucleotide sequence ID" value="XM_033819894.1"/>
</dbReference>
<feature type="transmembrane region" description="Helical" evidence="7">
    <location>
        <begin position="270"/>
        <end position="295"/>
    </location>
</feature>
<dbReference type="InterPro" id="IPR036259">
    <property type="entry name" value="MFS_trans_sf"/>
</dbReference>